<name>A0A5E4V681_9BURK</name>
<dbReference type="RefSeq" id="WP_150697237.1">
    <property type="nucleotide sequence ID" value="NZ_CABPRZ010000008.1"/>
</dbReference>
<dbReference type="Proteomes" id="UP000414233">
    <property type="component" value="Unassembled WGS sequence"/>
</dbReference>
<evidence type="ECO:0000313" key="1">
    <source>
        <dbReference type="EMBL" id="VVE07353.1"/>
    </source>
</evidence>
<keyword evidence="2" id="KW-1185">Reference proteome</keyword>
<dbReference type="AlphaFoldDB" id="A0A5E4V681"/>
<protein>
    <submittedName>
        <fullName evidence="1">Uncharacterized protein</fullName>
    </submittedName>
</protein>
<gene>
    <name evidence="1" type="ORF">PTE30175_02382</name>
</gene>
<organism evidence="1 2">
    <name type="scientific">Pandoraea terrae</name>
    <dbReference type="NCBI Taxonomy" id="1537710"/>
    <lineage>
        <taxon>Bacteria</taxon>
        <taxon>Pseudomonadati</taxon>
        <taxon>Pseudomonadota</taxon>
        <taxon>Betaproteobacteria</taxon>
        <taxon>Burkholderiales</taxon>
        <taxon>Burkholderiaceae</taxon>
        <taxon>Pandoraea</taxon>
    </lineage>
</organism>
<evidence type="ECO:0000313" key="2">
    <source>
        <dbReference type="Proteomes" id="UP000414233"/>
    </source>
</evidence>
<proteinExistence type="predicted"/>
<sequence length="246" mass="27071">MTIAEKSAAILITPTQPPQATPLNLAETKLVHDRRLRGDWRSGEIRARPVGSDGLWLAEVDMSIDCAGIEKTMSVAKDIIKKYSEYTEDGQHIVTFAYERWGIGLPAGPVLDEALSSVSGFQFWINYGWAQYFVGLTAYFAMAASGAAMDPANDFISPRWLFQPMVSGAERSRLITAVRLRGYVLMQQGVGISAPGRPTILHTNGAAHFTDHPEFGTIPGGLSYVDLTRWEGESRPFTPRDVQIIP</sequence>
<accession>A0A5E4V681</accession>
<dbReference type="OrthoDB" id="8940704at2"/>
<reference evidence="1 2" key="1">
    <citation type="submission" date="2019-08" db="EMBL/GenBank/DDBJ databases">
        <authorList>
            <person name="Peeters C."/>
        </authorList>
    </citation>
    <scope>NUCLEOTIDE SEQUENCE [LARGE SCALE GENOMIC DNA]</scope>
    <source>
        <strain evidence="1 2">LMG 30175</strain>
    </source>
</reference>
<dbReference type="EMBL" id="CABPRZ010000008">
    <property type="protein sequence ID" value="VVE07353.1"/>
    <property type="molecule type" value="Genomic_DNA"/>
</dbReference>